<name>A0A4R6AVJ9_9RHOB</name>
<dbReference type="Proteomes" id="UP000294562">
    <property type="component" value="Unassembled WGS sequence"/>
</dbReference>
<dbReference type="Gene3D" id="2.40.360.10">
    <property type="entry name" value="YmcC-like"/>
    <property type="match status" value="1"/>
</dbReference>
<gene>
    <name evidence="1" type="ORF">E2L05_08885</name>
</gene>
<evidence type="ECO:0008006" key="3">
    <source>
        <dbReference type="Google" id="ProtNLM"/>
    </source>
</evidence>
<dbReference type="InterPro" id="IPR021308">
    <property type="entry name" value="GfcB"/>
</dbReference>
<dbReference type="OrthoDB" id="6237231at2"/>
<keyword evidence="2" id="KW-1185">Reference proteome</keyword>
<reference evidence="1 2" key="1">
    <citation type="submission" date="2019-03" db="EMBL/GenBank/DDBJ databases">
        <title>Rhodobacteraceae bacterium SM1902, a new member of the family Rhodobacteraceae isolated from Yantai.</title>
        <authorList>
            <person name="Sun Y."/>
        </authorList>
    </citation>
    <scope>NUCLEOTIDE SEQUENCE [LARGE SCALE GENOMIC DNA]</scope>
    <source>
        <strain evidence="1 2">SM1902</strain>
    </source>
</reference>
<dbReference type="EMBL" id="SMZO01000016">
    <property type="protein sequence ID" value="TDL88147.1"/>
    <property type="molecule type" value="Genomic_DNA"/>
</dbReference>
<dbReference type="Pfam" id="PF11102">
    <property type="entry name" value="YjbF"/>
    <property type="match status" value="1"/>
</dbReference>
<proteinExistence type="predicted"/>
<protein>
    <recommendedName>
        <fullName evidence="3">YjbF family lipoprotein</fullName>
    </recommendedName>
</protein>
<organism evidence="1 2">
    <name type="scientific">Meridianimarinicoccus aquatilis</name>
    <dbReference type="NCBI Taxonomy" id="2552766"/>
    <lineage>
        <taxon>Bacteria</taxon>
        <taxon>Pseudomonadati</taxon>
        <taxon>Pseudomonadota</taxon>
        <taxon>Alphaproteobacteria</taxon>
        <taxon>Rhodobacterales</taxon>
        <taxon>Paracoccaceae</taxon>
        <taxon>Meridianimarinicoccus</taxon>
    </lineage>
</organism>
<comment type="caution">
    <text evidence="1">The sequence shown here is derived from an EMBL/GenBank/DDBJ whole genome shotgun (WGS) entry which is preliminary data.</text>
</comment>
<evidence type="ECO:0000313" key="1">
    <source>
        <dbReference type="EMBL" id="TDL88147.1"/>
    </source>
</evidence>
<sequence>MRMFWLAPVLLACCGNVDGMKERRATLDFVREAFTPSKVEGSLIEAERANIPVALANTTRPLVMVEQPGLDLADFFVLAARSGDIATYGSSSQASISFDGPVMVATRGFGADLMSGDAGSLPDLLAARQSGQYKRVVRYLDGENQTISYPVQCNLEAGDKGTFVEYCGSPYQEFRNVFELSKQGKVVTSIQWHGPDNSYLTIRRLR</sequence>
<dbReference type="InterPro" id="IPR023373">
    <property type="entry name" value="YmcC_sf"/>
</dbReference>
<dbReference type="SUPFAM" id="SSF159270">
    <property type="entry name" value="YmcC-like"/>
    <property type="match status" value="1"/>
</dbReference>
<evidence type="ECO:0000313" key="2">
    <source>
        <dbReference type="Proteomes" id="UP000294562"/>
    </source>
</evidence>
<accession>A0A4R6AVJ9</accession>
<dbReference type="AlphaFoldDB" id="A0A4R6AVJ9"/>